<proteinExistence type="predicted"/>
<evidence type="ECO:0000313" key="3">
    <source>
        <dbReference type="Proteomes" id="UP000295151"/>
    </source>
</evidence>
<dbReference type="CDD" id="cd09598">
    <property type="entry name" value="M4_like"/>
    <property type="match status" value="1"/>
</dbReference>
<accession>A0A4R7T6U1</accession>
<protein>
    <submittedName>
        <fullName evidence="2">Uncharacterized protein</fullName>
    </submittedName>
</protein>
<dbReference type="Proteomes" id="UP000295151">
    <property type="component" value="Unassembled WGS sequence"/>
</dbReference>
<dbReference type="OrthoDB" id="178184at2"/>
<dbReference type="SUPFAM" id="SSF55486">
    <property type="entry name" value="Metalloproteases ('zincins'), catalytic domain"/>
    <property type="match status" value="1"/>
</dbReference>
<evidence type="ECO:0000313" key="2">
    <source>
        <dbReference type="EMBL" id="TDU86986.1"/>
    </source>
</evidence>
<organism evidence="2 3">
    <name type="scientific">Kribbella voronezhensis</name>
    <dbReference type="NCBI Taxonomy" id="2512212"/>
    <lineage>
        <taxon>Bacteria</taxon>
        <taxon>Bacillati</taxon>
        <taxon>Actinomycetota</taxon>
        <taxon>Actinomycetes</taxon>
        <taxon>Propionibacteriales</taxon>
        <taxon>Kribbellaceae</taxon>
        <taxon>Kribbella</taxon>
    </lineage>
</organism>
<feature type="region of interest" description="Disordered" evidence="1">
    <location>
        <begin position="447"/>
        <end position="475"/>
    </location>
</feature>
<reference evidence="2 3" key="1">
    <citation type="submission" date="2019-03" db="EMBL/GenBank/DDBJ databases">
        <title>Genomic Encyclopedia of Type Strains, Phase III (KMG-III): the genomes of soil and plant-associated and newly described type strains.</title>
        <authorList>
            <person name="Whitman W."/>
        </authorList>
    </citation>
    <scope>NUCLEOTIDE SEQUENCE [LARGE SCALE GENOMIC DNA]</scope>
    <source>
        <strain evidence="2 3">VKM Ac-2575</strain>
    </source>
</reference>
<dbReference type="EMBL" id="SOCE01000001">
    <property type="protein sequence ID" value="TDU86986.1"/>
    <property type="molecule type" value="Genomic_DNA"/>
</dbReference>
<evidence type="ECO:0000256" key="1">
    <source>
        <dbReference type="SAM" id="MobiDB-lite"/>
    </source>
</evidence>
<comment type="caution">
    <text evidence="2">The sequence shown here is derived from an EMBL/GenBank/DDBJ whole genome shotgun (WGS) entry which is preliminary data.</text>
</comment>
<keyword evidence="3" id="KW-1185">Reference proteome</keyword>
<feature type="compositionally biased region" description="Acidic residues" evidence="1">
    <location>
        <begin position="464"/>
        <end position="474"/>
    </location>
</feature>
<dbReference type="RefSeq" id="WP_133976835.1">
    <property type="nucleotide sequence ID" value="NZ_SOCE01000001.1"/>
</dbReference>
<sequence length="641" mass="70914">MSAELNRPAIRLPDRRRLRTFAFDPMSTRLSGRFLALDVPYEAELRPGPDGSLVQVVDFDAGRNRWYEPLDLNDPAVLAQDGLRPAEGDPRTHQQIVYAVATSVIERFERFVGRRFRWRANQKLRLVPHAFEGRNAFFDPGRRAVLFGYYRADRLDPGRNLPGQVVFTCLSTDIIAHEVTHAILHRMRQYYSEPTNRDVFAWHEAFADLVALFQHFVHRDFVIDAVATTSGDLSKTSGLLQLASEFGESTGRGAALRSAIKDRNRTPDRFRAATEPHERGACFVSAVFDAYLDSYQASIVDLLRIATGGSGVLPAGQLSPDLVKRIADEAVRNADRLLGMVVRAMDYLPVVDIRFGDVVRAIVTADRALYPDDAINLRRNLVEALRRRGIYPEEVASLTDEALAWPTADDLDLNDPAAPVDLRSLILLATMDLDPGGKAGALLVPQQPAAAPAPPPAAVGDTPAADEGDPDERDPGEVLYQTVSRWARLHAEQIGLDPDPDLRIALRGIHVAYRQAADGQPRPEVAIQLTQRRPELEDQELPAGTRPKVRAGTVLIAGVDGRVEHVIAKPLPFRDEAAIAKLPADHPAHEHHQAGIKRLKALNQWAVDVEVMDALSGWTAEPAMNRLTFAAIHGEIMTENR</sequence>
<gene>
    <name evidence="2" type="ORF">EV138_0503</name>
</gene>
<dbReference type="AlphaFoldDB" id="A0A4R7T6U1"/>
<name>A0A4R7T6U1_9ACTN</name>